<dbReference type="GO" id="GO:0070192">
    <property type="term" value="P:chromosome organization involved in meiotic cell cycle"/>
    <property type="evidence" value="ECO:0007669"/>
    <property type="project" value="TreeGrafter"/>
</dbReference>
<dbReference type="GO" id="GO:0030870">
    <property type="term" value="C:Mre11 complex"/>
    <property type="evidence" value="ECO:0007669"/>
    <property type="project" value="TreeGrafter"/>
</dbReference>
<reference evidence="1" key="1">
    <citation type="submission" date="2023-04" db="EMBL/GenBank/DDBJ databases">
        <authorList>
            <person name="Vijverberg K."/>
            <person name="Xiong W."/>
            <person name="Schranz E."/>
        </authorList>
    </citation>
    <scope>NUCLEOTIDE SEQUENCE</scope>
</reference>
<dbReference type="GO" id="GO:0007004">
    <property type="term" value="P:telomere maintenance via telomerase"/>
    <property type="evidence" value="ECO:0007669"/>
    <property type="project" value="TreeGrafter"/>
</dbReference>
<dbReference type="PANTHER" id="PTHR18867">
    <property type="entry name" value="RAD50"/>
    <property type="match status" value="1"/>
</dbReference>
<dbReference type="GO" id="GO:0000722">
    <property type="term" value="P:telomere maintenance via recombination"/>
    <property type="evidence" value="ECO:0007669"/>
    <property type="project" value="TreeGrafter"/>
</dbReference>
<dbReference type="InterPro" id="IPR027417">
    <property type="entry name" value="P-loop_NTPase"/>
</dbReference>
<evidence type="ECO:0000313" key="1">
    <source>
        <dbReference type="EMBL" id="CAI9270595.1"/>
    </source>
</evidence>
<accession>A0AA35VQ25</accession>
<dbReference type="GO" id="GO:0000794">
    <property type="term" value="C:condensed nuclear chromosome"/>
    <property type="evidence" value="ECO:0007669"/>
    <property type="project" value="TreeGrafter"/>
</dbReference>
<dbReference type="EMBL" id="OX465078">
    <property type="protein sequence ID" value="CAI9270595.1"/>
    <property type="molecule type" value="Genomic_DNA"/>
</dbReference>
<evidence type="ECO:0008006" key="3">
    <source>
        <dbReference type="Google" id="ProtNLM"/>
    </source>
</evidence>
<dbReference type="Proteomes" id="UP001177003">
    <property type="component" value="Chromosome 2"/>
</dbReference>
<dbReference type="GO" id="GO:0006302">
    <property type="term" value="P:double-strand break repair"/>
    <property type="evidence" value="ECO:0007669"/>
    <property type="project" value="TreeGrafter"/>
</dbReference>
<dbReference type="Gene3D" id="3.40.50.300">
    <property type="entry name" value="P-loop containing nucleotide triphosphate hydrolases"/>
    <property type="match status" value="1"/>
</dbReference>
<name>A0AA35VQ25_LACSI</name>
<dbReference type="PANTHER" id="PTHR18867:SF12">
    <property type="entry name" value="DNA REPAIR PROTEIN RAD50"/>
    <property type="match status" value="1"/>
</dbReference>
<protein>
    <recommendedName>
        <fullName evidence="3">ABC transporter domain-containing protein</fullName>
    </recommendedName>
</protein>
<keyword evidence="2" id="KW-1185">Reference proteome</keyword>
<organism evidence="1 2">
    <name type="scientific">Lactuca saligna</name>
    <name type="common">Willowleaf lettuce</name>
    <dbReference type="NCBI Taxonomy" id="75948"/>
    <lineage>
        <taxon>Eukaryota</taxon>
        <taxon>Viridiplantae</taxon>
        <taxon>Streptophyta</taxon>
        <taxon>Embryophyta</taxon>
        <taxon>Tracheophyta</taxon>
        <taxon>Spermatophyta</taxon>
        <taxon>Magnoliopsida</taxon>
        <taxon>eudicotyledons</taxon>
        <taxon>Gunneridae</taxon>
        <taxon>Pentapetalae</taxon>
        <taxon>asterids</taxon>
        <taxon>campanulids</taxon>
        <taxon>Asterales</taxon>
        <taxon>Asteraceae</taxon>
        <taxon>Cichorioideae</taxon>
        <taxon>Cichorieae</taxon>
        <taxon>Lactucinae</taxon>
        <taxon>Lactuca</taxon>
    </lineage>
</organism>
<dbReference type="AlphaFoldDB" id="A0AA35VQ25"/>
<dbReference type="SUPFAM" id="SSF52540">
    <property type="entry name" value="P-loop containing nucleoside triphosphate hydrolases"/>
    <property type="match status" value="1"/>
</dbReference>
<gene>
    <name evidence="1" type="ORF">LSALG_LOCUS10900</name>
</gene>
<dbReference type="GO" id="GO:0051880">
    <property type="term" value="F:G-quadruplex DNA binding"/>
    <property type="evidence" value="ECO:0007669"/>
    <property type="project" value="TreeGrafter"/>
</dbReference>
<evidence type="ECO:0000313" key="2">
    <source>
        <dbReference type="Proteomes" id="UP001177003"/>
    </source>
</evidence>
<sequence length="93" mass="10665">MRLLCKLVMLSLKCEEDAMQVKRLALVETFCLNCGILALDEPTTNLDVPNDESLVIALVRMPNEFRQLGDLKEAEEQESILDFGRTWLNLIPW</sequence>
<dbReference type="GO" id="GO:0003691">
    <property type="term" value="F:double-stranded telomeric DNA binding"/>
    <property type="evidence" value="ECO:0007669"/>
    <property type="project" value="TreeGrafter"/>
</dbReference>
<proteinExistence type="predicted"/>
<dbReference type="GO" id="GO:0043047">
    <property type="term" value="F:single-stranded telomeric DNA binding"/>
    <property type="evidence" value="ECO:0007669"/>
    <property type="project" value="TreeGrafter"/>
</dbReference>